<dbReference type="Gene3D" id="3.40.50.2000">
    <property type="entry name" value="Glycogen Phosphorylase B"/>
    <property type="match status" value="2"/>
</dbReference>
<evidence type="ECO:0000313" key="3">
    <source>
        <dbReference type="Proteomes" id="UP000176527"/>
    </source>
</evidence>
<protein>
    <recommendedName>
        <fullName evidence="1">Glycosyl transferase family 1 domain-containing protein</fullName>
    </recommendedName>
</protein>
<dbReference type="PANTHER" id="PTHR45919:SF1">
    <property type="entry name" value="GDP-MAN:MAN(3)GLCNAC(2)-PP-DOL ALPHA-1,2-MANNOSYLTRANSFERASE"/>
    <property type="match status" value="1"/>
</dbReference>
<evidence type="ECO:0000313" key="2">
    <source>
        <dbReference type="EMBL" id="OGE37897.1"/>
    </source>
</evidence>
<feature type="domain" description="Glycosyl transferase family 1" evidence="1">
    <location>
        <begin position="168"/>
        <end position="342"/>
    </location>
</feature>
<name>A0A1F5KAB0_9BACT</name>
<dbReference type="PANTHER" id="PTHR45919">
    <property type="entry name" value="GDP-MAN:MAN(3)GLCNAC(2)-PP-DOL ALPHA-1,2-MANNOSYLTRANSFERASE"/>
    <property type="match status" value="1"/>
</dbReference>
<dbReference type="InterPro" id="IPR038013">
    <property type="entry name" value="ALG11"/>
</dbReference>
<dbReference type="Pfam" id="PF00534">
    <property type="entry name" value="Glycos_transf_1"/>
    <property type="match status" value="1"/>
</dbReference>
<dbReference type="SUPFAM" id="SSF53756">
    <property type="entry name" value="UDP-Glycosyltransferase/glycogen phosphorylase"/>
    <property type="match status" value="1"/>
</dbReference>
<gene>
    <name evidence="2" type="ORF">A3F00_00185</name>
</gene>
<dbReference type="GO" id="GO:0006487">
    <property type="term" value="P:protein N-linked glycosylation"/>
    <property type="evidence" value="ECO:0007669"/>
    <property type="project" value="TreeGrafter"/>
</dbReference>
<proteinExistence type="predicted"/>
<dbReference type="Proteomes" id="UP000176527">
    <property type="component" value="Unassembled WGS sequence"/>
</dbReference>
<sequence>MKIGIYSPYLDTAGGGERYMMSIAEFLSQSHEVHVFLDAHLFEIGKEKIKEKIESLHGIDLSNVNFIKAPIGVGSSFFERLIFLKSYDLLFYLTDGSIFFSTAKKNILHIQSPLKNTNNDLWGNFKLSSWKLIMYNSKFTKEETENSWKIKNVIVYPPVSVDKIKPLKKEKIILSVGRFSGVSQGGQTFYASKNHKSLIDAFRKLVQENSLGEYSLHIAGAAADGDKKYLEELGKGAKDLKVYLYPNISFDDLRKLYGKALIYWHAAGYGEKDPTKMEHFGITTVEAMAAGCVPIVINLGGQKEIVEHGKSGFLWNNPSELVEDTLKVISNDTFFSKISQKAVKRSKLFSKDKFCQNIQKLL</sequence>
<reference evidence="2 3" key="1">
    <citation type="journal article" date="2016" name="Nat. Commun.">
        <title>Thousands of microbial genomes shed light on interconnected biogeochemical processes in an aquifer system.</title>
        <authorList>
            <person name="Anantharaman K."/>
            <person name="Brown C.T."/>
            <person name="Hug L.A."/>
            <person name="Sharon I."/>
            <person name="Castelle C.J."/>
            <person name="Probst A.J."/>
            <person name="Thomas B.C."/>
            <person name="Singh A."/>
            <person name="Wilkins M.J."/>
            <person name="Karaoz U."/>
            <person name="Brodie E.L."/>
            <person name="Williams K.H."/>
            <person name="Hubbard S.S."/>
            <person name="Banfield J.F."/>
        </authorList>
    </citation>
    <scope>NUCLEOTIDE SEQUENCE [LARGE SCALE GENOMIC DNA]</scope>
</reference>
<organism evidence="2 3">
    <name type="scientific">Candidatus Daviesbacteria bacterium RIFCSPHIGHO2_12_FULL_37_11</name>
    <dbReference type="NCBI Taxonomy" id="1797777"/>
    <lineage>
        <taxon>Bacteria</taxon>
        <taxon>Candidatus Daviesiibacteriota</taxon>
    </lineage>
</organism>
<evidence type="ECO:0000259" key="1">
    <source>
        <dbReference type="Pfam" id="PF00534"/>
    </source>
</evidence>
<dbReference type="InterPro" id="IPR001296">
    <property type="entry name" value="Glyco_trans_1"/>
</dbReference>
<dbReference type="GO" id="GO:0016020">
    <property type="term" value="C:membrane"/>
    <property type="evidence" value="ECO:0007669"/>
    <property type="project" value="TreeGrafter"/>
</dbReference>
<accession>A0A1F5KAB0</accession>
<dbReference type="EMBL" id="MFDE01000034">
    <property type="protein sequence ID" value="OGE37897.1"/>
    <property type="molecule type" value="Genomic_DNA"/>
</dbReference>
<dbReference type="AlphaFoldDB" id="A0A1F5KAB0"/>
<dbReference type="GO" id="GO:0004377">
    <property type="term" value="F:GDP-Man:Man(3)GlcNAc(2)-PP-Dol alpha-1,2-mannosyltransferase activity"/>
    <property type="evidence" value="ECO:0007669"/>
    <property type="project" value="InterPro"/>
</dbReference>
<comment type="caution">
    <text evidence="2">The sequence shown here is derived from an EMBL/GenBank/DDBJ whole genome shotgun (WGS) entry which is preliminary data.</text>
</comment>